<name>A0A170ZG97_9BACT</name>
<dbReference type="GO" id="GO:0000271">
    <property type="term" value="P:polysaccharide biosynthetic process"/>
    <property type="evidence" value="ECO:0007669"/>
    <property type="project" value="InterPro"/>
</dbReference>
<protein>
    <submittedName>
        <fullName evidence="7">GtrA-like protein</fullName>
    </submittedName>
</protein>
<keyword evidence="2 5" id="KW-0812">Transmembrane</keyword>
<keyword evidence="8" id="KW-1185">Reference proteome</keyword>
<keyword evidence="3 5" id="KW-1133">Transmembrane helix</keyword>
<evidence type="ECO:0000313" key="8">
    <source>
        <dbReference type="Proteomes" id="UP000076586"/>
    </source>
</evidence>
<feature type="transmembrane region" description="Helical" evidence="5">
    <location>
        <begin position="142"/>
        <end position="159"/>
    </location>
</feature>
<accession>A0A170ZG97</accession>
<dbReference type="Proteomes" id="UP000076586">
    <property type="component" value="Unassembled WGS sequence"/>
</dbReference>
<dbReference type="EMBL" id="BDCR01000002">
    <property type="protein sequence ID" value="GAT62641.1"/>
    <property type="molecule type" value="Genomic_DNA"/>
</dbReference>
<keyword evidence="4 5" id="KW-0472">Membrane</keyword>
<evidence type="ECO:0000256" key="4">
    <source>
        <dbReference type="ARBA" id="ARBA00023136"/>
    </source>
</evidence>
<feature type="transmembrane region" description="Helical" evidence="5">
    <location>
        <begin position="32"/>
        <end position="54"/>
    </location>
</feature>
<organism evidence="7 8">
    <name type="scientific">Paludibacter jiangxiensis</name>
    <dbReference type="NCBI Taxonomy" id="681398"/>
    <lineage>
        <taxon>Bacteria</taxon>
        <taxon>Pseudomonadati</taxon>
        <taxon>Bacteroidota</taxon>
        <taxon>Bacteroidia</taxon>
        <taxon>Bacteroidales</taxon>
        <taxon>Paludibacteraceae</taxon>
        <taxon>Paludibacter</taxon>
    </lineage>
</organism>
<evidence type="ECO:0000256" key="1">
    <source>
        <dbReference type="ARBA" id="ARBA00004141"/>
    </source>
</evidence>
<evidence type="ECO:0000256" key="3">
    <source>
        <dbReference type="ARBA" id="ARBA00022989"/>
    </source>
</evidence>
<dbReference type="STRING" id="681398.PJIAN_2201"/>
<sequence>MRKIAITIRKYIIHFIDFFYIKPIRRIIPESLFRYFFCGSANMVFDWCLYFVLYNFVFAKEIFHLPFLAISPHIAAFVFSFPVSFVTGFLLGKYISFQGSSLRGHTQLMRYGMVTGSNILINYFGLKILVEQMGIFPTPSKMIVSLVCTVFSYVMQRYFTFSKRL</sequence>
<evidence type="ECO:0000256" key="5">
    <source>
        <dbReference type="SAM" id="Phobius"/>
    </source>
</evidence>
<dbReference type="InterPro" id="IPR007267">
    <property type="entry name" value="GtrA_DPMS_TM"/>
</dbReference>
<dbReference type="RefSeq" id="WP_101750731.1">
    <property type="nucleotide sequence ID" value="NZ_BDCR01000002.1"/>
</dbReference>
<dbReference type="GO" id="GO:0016020">
    <property type="term" value="C:membrane"/>
    <property type="evidence" value="ECO:0007669"/>
    <property type="project" value="UniProtKB-SubCell"/>
</dbReference>
<feature type="transmembrane region" description="Helical" evidence="5">
    <location>
        <begin position="108"/>
        <end position="130"/>
    </location>
</feature>
<dbReference type="Pfam" id="PF04138">
    <property type="entry name" value="GtrA_DPMS_TM"/>
    <property type="match status" value="1"/>
</dbReference>
<comment type="caution">
    <text evidence="7">The sequence shown here is derived from an EMBL/GenBank/DDBJ whole genome shotgun (WGS) entry which is preliminary data.</text>
</comment>
<evidence type="ECO:0000259" key="6">
    <source>
        <dbReference type="Pfam" id="PF04138"/>
    </source>
</evidence>
<gene>
    <name evidence="7" type="ORF">PJIAN_2201</name>
</gene>
<reference evidence="8" key="1">
    <citation type="submission" date="2016-04" db="EMBL/GenBank/DDBJ databases">
        <title>Draft genome sequence of Paludibacter jiangxiensis strain NM7.</title>
        <authorList>
            <person name="Qiu Y."/>
            <person name="Matsuura N."/>
            <person name="Ohashi A."/>
            <person name="Tourlousse M.D."/>
            <person name="Sekiguchi Y."/>
        </authorList>
    </citation>
    <scope>NUCLEOTIDE SEQUENCE [LARGE SCALE GENOMIC DNA]</scope>
    <source>
        <strain evidence="8">NM7</strain>
    </source>
</reference>
<proteinExistence type="predicted"/>
<evidence type="ECO:0000313" key="7">
    <source>
        <dbReference type="EMBL" id="GAT62641.1"/>
    </source>
</evidence>
<evidence type="ECO:0000256" key="2">
    <source>
        <dbReference type="ARBA" id="ARBA00022692"/>
    </source>
</evidence>
<feature type="domain" description="GtrA/DPMS transmembrane" evidence="6">
    <location>
        <begin position="34"/>
        <end position="161"/>
    </location>
</feature>
<dbReference type="AlphaFoldDB" id="A0A170ZG97"/>
<feature type="transmembrane region" description="Helical" evidence="5">
    <location>
        <begin position="74"/>
        <end position="96"/>
    </location>
</feature>
<reference evidence="8" key="2">
    <citation type="journal article" date="2017" name="Genome Announc.">
        <title>Draft genome sequence of Paludibacter jiangxiensis NM7(T), a propionate-producing fermentative bacterium.</title>
        <authorList>
            <person name="Qiu Y.-L."/>
            <person name="Tourlousse D.M."/>
            <person name="Matsuura N."/>
            <person name="Ohashi A."/>
            <person name="Sekiguchi Y."/>
        </authorList>
    </citation>
    <scope>NUCLEOTIDE SEQUENCE [LARGE SCALE GENOMIC DNA]</scope>
    <source>
        <strain evidence="8">NM7</strain>
    </source>
</reference>
<comment type="subcellular location">
    <subcellularLocation>
        <location evidence="1">Membrane</location>
        <topology evidence="1">Multi-pass membrane protein</topology>
    </subcellularLocation>
</comment>
<dbReference type="OrthoDB" id="771485at2"/>